<sequence length="171" mass="19144">MTYRSETVDKAFQKALETLRGWENVHSAVVDFGMGDSASRELPHDKVVTDNVPLDDGANAIGSYVVGTAPVHELVHPFDDRRRWARIYKSEGKHRVLLDLDCPHVYVPSSTLGHGHLIIDVPQDWSTYKRLLQLLGDMGILQYGYVDASFRREETWLRAPGVSKSQGGLGL</sequence>
<dbReference type="Proteomes" id="UP000224265">
    <property type="component" value="Segment"/>
</dbReference>
<dbReference type="EMBL" id="KT591076">
    <property type="protein sequence ID" value="AMB17289.1"/>
    <property type="molecule type" value="Genomic_DNA"/>
</dbReference>
<protein>
    <submittedName>
        <fullName evidence="1">Uncharacterized protein</fullName>
    </submittedName>
</protein>
<evidence type="ECO:0000313" key="1">
    <source>
        <dbReference type="EMBL" id="AMB17289.1"/>
    </source>
</evidence>
<organism evidence="1 2">
    <name type="scientific">Mycobacterium phage Weiss13</name>
    <dbReference type="NCBI Taxonomy" id="1784843"/>
    <lineage>
        <taxon>Viruses</taxon>
        <taxon>Duplodnaviria</taxon>
        <taxon>Heunggongvirae</taxon>
        <taxon>Uroviricota</taxon>
        <taxon>Caudoviricetes</taxon>
        <taxon>Papyrusvirus</taxon>
        <taxon>Papyrusvirus send513</taxon>
    </lineage>
</organism>
<accession>A0A0Y0A989</accession>
<name>A0A0Y0A989_9CAUD</name>
<reference evidence="1 2" key="1">
    <citation type="submission" date="2015-08" db="EMBL/GenBank/DDBJ databases">
        <authorList>
            <person name="Adams C.A."/>
            <person name="Ardeshna N.S."/>
            <person name="Badithe A.V."/>
            <person name="Badrani J.H."/>
            <person name="Birkholz E.A."/>
            <person name="Butler M."/>
            <person name="Chu A."/>
            <person name="Farmer C.N."/>
            <person name="Frischer G.M."/>
            <person name="Hsieh L.Y."/>
            <person name="Jackson K.B."/>
            <person name="Kagy D.N."/>
            <person name="Kendall J.C."/>
            <person name="Lin C.Y."/>
            <person name="Morgan M.N."/>
            <person name="Nachnani R."/>
            <person name="Nadeau S.M."/>
            <person name="Parikh M."/>
            <person name="Perez M.V."/>
            <person name="Peters C.E."/>
            <person name="Pogliano J."/>
            <person name="Popescu N.I."/>
            <person name="Shiao R."/>
            <person name="Song C.L."/>
            <person name="Ting J.M."/>
            <person name="Udani D.R."/>
            <person name="Waller L.B."/>
            <person name="Wang A.Y."/>
            <person name="Wu C.E."/>
            <person name="Yang A.B."/>
            <person name="Yao J."/>
            <person name="Zhang B.H."/>
            <person name="Anders K.R."/>
            <person name="Bradley K.W."/>
            <person name="Asai D.J."/>
            <person name="Bowman C.A."/>
            <person name="Russell D.A."/>
            <person name="Pope W.H."/>
            <person name="Jacobs-Sera D."/>
            <person name="Hendrix R.W."/>
            <person name="Hatfull G.F."/>
        </authorList>
    </citation>
    <scope>NUCLEOTIDE SEQUENCE [LARGE SCALE GENOMIC DNA]</scope>
</reference>
<proteinExistence type="predicted"/>
<evidence type="ECO:0000313" key="2">
    <source>
        <dbReference type="Proteomes" id="UP000224265"/>
    </source>
</evidence>
<gene>
    <name evidence="1" type="ORF">SEA_WEISS13_75</name>
</gene>